<keyword evidence="2" id="KW-0472">Membrane</keyword>
<evidence type="ECO:0000313" key="4">
    <source>
        <dbReference type="EMBL" id="ACS85831.1"/>
    </source>
</evidence>
<gene>
    <name evidence="4" type="ordered locus">Dd703_2042</name>
</gene>
<dbReference type="GO" id="GO:0019867">
    <property type="term" value="C:outer membrane"/>
    <property type="evidence" value="ECO:0007669"/>
    <property type="project" value="InterPro"/>
</dbReference>
<keyword evidence="5" id="KW-1185">Reference proteome</keyword>
<reference evidence="4" key="1">
    <citation type="submission" date="2009-06" db="EMBL/GenBank/DDBJ databases">
        <title>Complete sequence of Dickeya dadantii Ech703.</title>
        <authorList>
            <consortium name="US DOE Joint Genome Institute"/>
            <person name="Lucas S."/>
            <person name="Copeland A."/>
            <person name="Lapidus A."/>
            <person name="Glavina del Rio T."/>
            <person name="Dalin E."/>
            <person name="Tice H."/>
            <person name="Bruce D."/>
            <person name="Goodwin L."/>
            <person name="Pitluck S."/>
            <person name="Chertkov O."/>
            <person name="Brettin T."/>
            <person name="Detter J.C."/>
            <person name="Han C."/>
            <person name="Larimer F."/>
            <person name="Land M."/>
            <person name="Hauser L."/>
            <person name="Kyrpides N."/>
            <person name="Mikhailova N."/>
            <person name="Balakrishnan V."/>
            <person name="Glasner J."/>
            <person name="Perna N.T."/>
        </authorList>
    </citation>
    <scope>NUCLEOTIDE SEQUENCE [LARGE SCALE GENOMIC DNA]</scope>
    <source>
        <strain evidence="4">Ech703</strain>
    </source>
</reference>
<organism evidence="4 5">
    <name type="scientific">Musicola paradisiaca (strain Ech703)</name>
    <name type="common">Dickeya paradisiaca</name>
    <name type="synonym">Dickeya dadantii</name>
    <dbReference type="NCBI Taxonomy" id="579405"/>
    <lineage>
        <taxon>Bacteria</taxon>
        <taxon>Pseudomonadati</taxon>
        <taxon>Pseudomonadota</taxon>
        <taxon>Gammaproteobacteria</taxon>
        <taxon>Enterobacterales</taxon>
        <taxon>Pectobacteriaceae</taxon>
        <taxon>Musicola</taxon>
    </lineage>
</organism>
<accession>C6C6T7</accession>
<dbReference type="HOGENOM" id="CLU_161369_1_0_6"/>
<dbReference type="KEGG" id="dda:Dd703_2042"/>
<dbReference type="EMBL" id="CP001654">
    <property type="protein sequence ID" value="ACS85831.1"/>
    <property type="molecule type" value="Genomic_DNA"/>
</dbReference>
<dbReference type="Pfam" id="PF04355">
    <property type="entry name" value="BamE"/>
    <property type="match status" value="1"/>
</dbReference>
<dbReference type="PROSITE" id="PS51257">
    <property type="entry name" value="PROKAR_LIPOPROTEIN"/>
    <property type="match status" value="1"/>
</dbReference>
<dbReference type="Proteomes" id="UP000002734">
    <property type="component" value="Chromosome"/>
</dbReference>
<evidence type="ECO:0000256" key="2">
    <source>
        <dbReference type="ARBA" id="ARBA00023136"/>
    </source>
</evidence>
<evidence type="ECO:0000313" key="5">
    <source>
        <dbReference type="Proteomes" id="UP000002734"/>
    </source>
</evidence>
<dbReference type="eggNOG" id="COG2913">
    <property type="taxonomic scope" value="Bacteria"/>
</dbReference>
<dbReference type="STRING" id="579405.Dd703_2042"/>
<feature type="domain" description="Outer membrane protein assembly factor BamE" evidence="3">
    <location>
        <begin position="29"/>
        <end position="96"/>
    </location>
</feature>
<name>C6C6T7_MUSP7</name>
<dbReference type="InterPro" id="IPR007450">
    <property type="entry name" value="BamE_dom"/>
</dbReference>
<dbReference type="Gene3D" id="3.30.1450.10">
    <property type="match status" value="1"/>
</dbReference>
<dbReference type="InterPro" id="IPR037873">
    <property type="entry name" value="BamE-like"/>
</dbReference>
<proteinExistence type="predicted"/>
<dbReference type="AlphaFoldDB" id="C6C6T7"/>
<dbReference type="NCBIfam" id="NF008423">
    <property type="entry name" value="PRK11251.1"/>
    <property type="match status" value="1"/>
</dbReference>
<sequence length="110" mass="12203">MMKKHGYLMCTVAVTIGLAGCTAYDRAENYFTKPVVKEVSKGMSKQDVNRIAGPASSQSQMIYARGSCNTYVLGTQDGKTQYYFVSFDETGHVMNKGFQSCREYDTAPKL</sequence>
<protein>
    <submittedName>
        <fullName evidence="4">SmpA/OmlA domain protein</fullName>
    </submittedName>
</protein>
<keyword evidence="1" id="KW-0732">Signal</keyword>
<evidence type="ECO:0000259" key="3">
    <source>
        <dbReference type="Pfam" id="PF04355"/>
    </source>
</evidence>
<evidence type="ECO:0000256" key="1">
    <source>
        <dbReference type="ARBA" id="ARBA00022729"/>
    </source>
</evidence>
<dbReference type="RefSeq" id="WP_015853740.1">
    <property type="nucleotide sequence ID" value="NC_012880.1"/>
</dbReference>